<dbReference type="RefSeq" id="XP_019046208.1">
    <property type="nucleotide sequence ID" value="XM_019191578.1"/>
</dbReference>
<reference evidence="2" key="1">
    <citation type="submission" date="2013-07" db="EMBL/GenBank/DDBJ databases">
        <title>The Genome Sequence of Cryptococcus bestiolae CBS10118.</title>
        <authorList>
            <consortium name="The Broad Institute Genome Sequencing Platform"/>
            <person name="Cuomo C."/>
            <person name="Litvintseva A."/>
            <person name="Chen Y."/>
            <person name="Heitman J."/>
            <person name="Sun S."/>
            <person name="Springer D."/>
            <person name="Dromer F."/>
            <person name="Young S.K."/>
            <person name="Zeng Q."/>
            <person name="Gargeya S."/>
            <person name="Fitzgerald M."/>
            <person name="Abouelleil A."/>
            <person name="Alvarado L."/>
            <person name="Berlin A.M."/>
            <person name="Chapman S.B."/>
            <person name="Dewar J."/>
            <person name="Goldberg J."/>
            <person name="Griggs A."/>
            <person name="Gujja S."/>
            <person name="Hansen M."/>
            <person name="Howarth C."/>
            <person name="Imamovic A."/>
            <person name="Larimer J."/>
            <person name="McCowan C."/>
            <person name="Murphy C."/>
            <person name="Pearson M."/>
            <person name="Priest M."/>
            <person name="Roberts A."/>
            <person name="Saif S."/>
            <person name="Shea T."/>
            <person name="Sykes S."/>
            <person name="Wortman J."/>
            <person name="Nusbaum C."/>
            <person name="Birren B."/>
        </authorList>
    </citation>
    <scope>NUCLEOTIDE SEQUENCE [LARGE SCALE GENOMIC DNA]</scope>
    <source>
        <strain evidence="2">CBS 10118</strain>
    </source>
</reference>
<evidence type="ECO:0000313" key="2">
    <source>
        <dbReference type="EMBL" id="OCF25138.1"/>
    </source>
</evidence>
<dbReference type="EMBL" id="CP144544">
    <property type="protein sequence ID" value="WVW83805.1"/>
    <property type="molecule type" value="Genomic_DNA"/>
</dbReference>
<protein>
    <submittedName>
        <fullName evidence="2">Uncharacterized protein</fullName>
    </submittedName>
</protein>
<accession>A0A1B9G2B2</accession>
<evidence type="ECO:0000313" key="3">
    <source>
        <dbReference type="EMBL" id="WVW83805.1"/>
    </source>
</evidence>
<name>A0A1B9G2B2_9TREE</name>
<dbReference type="GeneID" id="30209347"/>
<feature type="region of interest" description="Disordered" evidence="1">
    <location>
        <begin position="1"/>
        <end position="26"/>
    </location>
</feature>
<dbReference type="AlphaFoldDB" id="A0A1B9G2B2"/>
<feature type="compositionally biased region" description="Polar residues" evidence="1">
    <location>
        <begin position="9"/>
        <end position="22"/>
    </location>
</feature>
<reference evidence="3" key="4">
    <citation type="submission" date="2024-02" db="EMBL/GenBank/DDBJ databases">
        <title>Comparative genomics of Cryptococcus and Kwoniella reveals pathogenesis evolution and contrasting modes of karyotype evolution via chromosome fusion or intercentromeric recombination.</title>
        <authorList>
            <person name="Coelho M.A."/>
            <person name="David-Palma M."/>
            <person name="Shea T."/>
            <person name="Bowers K."/>
            <person name="McGinley-Smith S."/>
            <person name="Mohammad A.W."/>
            <person name="Gnirke A."/>
            <person name="Yurkov A.M."/>
            <person name="Nowrousian M."/>
            <person name="Sun S."/>
            <person name="Cuomo C.A."/>
            <person name="Heitman J."/>
        </authorList>
    </citation>
    <scope>NUCLEOTIDE SEQUENCE</scope>
    <source>
        <strain evidence="3">CBS 10118</strain>
    </source>
</reference>
<keyword evidence="4" id="KW-1185">Reference proteome</keyword>
<dbReference type="VEuPathDB" id="FungiDB:I302_04948"/>
<dbReference type="OrthoDB" id="10382160at2759"/>
<reference evidence="3" key="2">
    <citation type="submission" date="2013-07" db="EMBL/GenBank/DDBJ databases">
        <authorList>
            <consortium name="The Broad Institute Genome Sequencing Platform"/>
            <person name="Cuomo C."/>
            <person name="Litvintseva A."/>
            <person name="Chen Y."/>
            <person name="Heitman J."/>
            <person name="Sun S."/>
            <person name="Springer D."/>
            <person name="Dromer F."/>
            <person name="Young S.K."/>
            <person name="Zeng Q."/>
            <person name="Gargeya S."/>
            <person name="Fitzgerald M."/>
            <person name="Abouelleil A."/>
            <person name="Alvarado L."/>
            <person name="Berlin A.M."/>
            <person name="Chapman S.B."/>
            <person name="Dewar J."/>
            <person name="Goldberg J."/>
            <person name="Griggs A."/>
            <person name="Gujja S."/>
            <person name="Hansen M."/>
            <person name="Howarth C."/>
            <person name="Imamovic A."/>
            <person name="Larimer J."/>
            <person name="McCowan C."/>
            <person name="Murphy C."/>
            <person name="Pearson M."/>
            <person name="Priest M."/>
            <person name="Roberts A."/>
            <person name="Saif S."/>
            <person name="Shea T."/>
            <person name="Sykes S."/>
            <person name="Wortman J."/>
            <person name="Nusbaum C."/>
            <person name="Birren B."/>
        </authorList>
    </citation>
    <scope>NUCLEOTIDE SEQUENCE</scope>
    <source>
        <strain evidence="3">CBS 10118</strain>
    </source>
</reference>
<gene>
    <name evidence="2" type="ORF">I302_04948</name>
    <name evidence="3" type="ORF">I302_105826</name>
</gene>
<reference evidence="2" key="3">
    <citation type="submission" date="2014-01" db="EMBL/GenBank/DDBJ databases">
        <title>Evolution of pathogenesis and genome organization in the Tremellales.</title>
        <authorList>
            <person name="Cuomo C."/>
            <person name="Litvintseva A."/>
            <person name="Heitman J."/>
            <person name="Chen Y."/>
            <person name="Sun S."/>
            <person name="Springer D."/>
            <person name="Dromer F."/>
            <person name="Young S."/>
            <person name="Zeng Q."/>
            <person name="Chapman S."/>
            <person name="Gujja S."/>
            <person name="Saif S."/>
            <person name="Birren B."/>
        </authorList>
    </citation>
    <scope>NUCLEOTIDE SEQUENCE</scope>
    <source>
        <strain evidence="2">CBS 10118</strain>
    </source>
</reference>
<dbReference type="EMBL" id="KI894021">
    <property type="protein sequence ID" value="OCF25138.1"/>
    <property type="molecule type" value="Genomic_DNA"/>
</dbReference>
<dbReference type="KEGG" id="kbi:30209347"/>
<organism evidence="2">
    <name type="scientific">Kwoniella bestiolae CBS 10118</name>
    <dbReference type="NCBI Taxonomy" id="1296100"/>
    <lineage>
        <taxon>Eukaryota</taxon>
        <taxon>Fungi</taxon>
        <taxon>Dikarya</taxon>
        <taxon>Basidiomycota</taxon>
        <taxon>Agaricomycotina</taxon>
        <taxon>Tremellomycetes</taxon>
        <taxon>Tremellales</taxon>
        <taxon>Cryptococcaceae</taxon>
        <taxon>Kwoniella</taxon>
    </lineage>
</organism>
<dbReference type="Proteomes" id="UP000092730">
    <property type="component" value="Chromosome 4"/>
</dbReference>
<sequence length="422" mass="48438">MDVLEPIASTAQAPNSSPSVNTSSRPFGSSSSSSAYHISYTFFDAPRPLSTSTSNMAPGENFDLRPRIAFLYHDLTITGNNAEKVFRGLANTPREGRAVRVRQGKGSRSLLWMWIEYWGMRDPPPSTITYPYATVEEEDELDDQTSYPNWDTTLIIASIPSRLVSQDFKTWSRLSSVSPLEDRLLLHVRTIIVTGQAIRELAEWSDRYQKSNFEKRPFVNGLINASSPDQLCMTYPKLHLDQYPPFLNDRIGHLKNILSSSEWANKEEDLKRSFSNMTFKIDQAVISFLQLNTTSLSGWSPSDITLHNRRAGPLAFNRFYSHRSKRTRIVLEDCTLDHHSAAEPLIARFRTMDGALYNEDDIWELILPRKFMEEDEHGVLAKWERWKDEFMAKYPTFNEDRLNIIVWSEAEKCECCGHSEGF</sequence>
<evidence type="ECO:0000313" key="4">
    <source>
        <dbReference type="Proteomes" id="UP000092730"/>
    </source>
</evidence>
<evidence type="ECO:0000256" key="1">
    <source>
        <dbReference type="SAM" id="MobiDB-lite"/>
    </source>
</evidence>
<proteinExistence type="predicted"/>